<comment type="similarity">
    <text evidence="6">Belongs to the acetyltransferase family. NAA60 subfamily.</text>
</comment>
<name>D8MAD6_BLAHO</name>
<reference evidence="13" key="1">
    <citation type="submission" date="2010-02" db="EMBL/GenBank/DDBJ databases">
        <title>Sequencing and annotation of the Blastocystis hominis genome.</title>
        <authorList>
            <person name="Wincker P."/>
        </authorList>
    </citation>
    <scope>NUCLEOTIDE SEQUENCE</scope>
    <source>
        <strain evidence="13">Singapore isolate B</strain>
    </source>
</reference>
<dbReference type="RefSeq" id="XP_012899073.1">
    <property type="nucleotide sequence ID" value="XM_013043619.1"/>
</dbReference>
<evidence type="ECO:0000256" key="5">
    <source>
        <dbReference type="ARBA" id="ARBA00023315"/>
    </source>
</evidence>
<keyword evidence="4" id="KW-0156">Chromatin regulator</keyword>
<dbReference type="Proteomes" id="UP000008312">
    <property type="component" value="Unassembled WGS sequence"/>
</dbReference>
<dbReference type="SUPFAM" id="SSF55729">
    <property type="entry name" value="Acyl-CoA N-acyltransferases (Nat)"/>
    <property type="match status" value="1"/>
</dbReference>
<sequence>MQKRLLGSSNCDISIVQRYSYDYVLYILNIAVFPKYKRRGIGSFLLQKCIEFADNNQLCAGVYLNVQASNQGNIRFYEVNGFQYIMNVPDTYIIDGHLEDSKLYFYPLHGAMATSSQLYSDGVSYLLLGALFSFLLFAGYQVIS</sequence>
<comment type="catalytic activity">
    <reaction evidence="10">
        <text>N-terminal L-methionyl-[transmembrane protein] + acetyl-CoA = N-terminal N(alpha)-acetyl-L-methionyl-[transmembrane protein] + CoA + H(+)</text>
        <dbReference type="Rhea" id="RHEA:50604"/>
        <dbReference type="Rhea" id="RHEA-COMP:12745"/>
        <dbReference type="Rhea" id="RHEA-COMP:12746"/>
        <dbReference type="ChEBI" id="CHEBI:15378"/>
        <dbReference type="ChEBI" id="CHEBI:57287"/>
        <dbReference type="ChEBI" id="CHEBI:57288"/>
        <dbReference type="ChEBI" id="CHEBI:64731"/>
        <dbReference type="ChEBI" id="CHEBI:133414"/>
        <dbReference type="EC" id="2.3.1.259"/>
    </reaction>
</comment>
<comment type="catalytic activity">
    <reaction evidence="9">
        <text>L-lysyl-[protein] + acetyl-CoA = N(6)-acetyl-L-lysyl-[protein] + CoA + H(+)</text>
        <dbReference type="Rhea" id="RHEA:45948"/>
        <dbReference type="Rhea" id="RHEA-COMP:9752"/>
        <dbReference type="Rhea" id="RHEA-COMP:10731"/>
        <dbReference type="ChEBI" id="CHEBI:15378"/>
        <dbReference type="ChEBI" id="CHEBI:29969"/>
        <dbReference type="ChEBI" id="CHEBI:57287"/>
        <dbReference type="ChEBI" id="CHEBI:57288"/>
        <dbReference type="ChEBI" id="CHEBI:61930"/>
        <dbReference type="EC" id="2.3.1.48"/>
    </reaction>
</comment>
<dbReference type="InParanoid" id="D8MAD6"/>
<dbReference type="Gene3D" id="3.40.630.30">
    <property type="match status" value="1"/>
</dbReference>
<dbReference type="GO" id="GO:0120518">
    <property type="term" value="F:protein N-terminal-methionine acetyltransferase activity"/>
    <property type="evidence" value="ECO:0007669"/>
    <property type="project" value="UniProtKB-EC"/>
</dbReference>
<keyword evidence="11" id="KW-0472">Membrane</keyword>
<dbReference type="EMBL" id="FN668689">
    <property type="protein sequence ID" value="CBK25025.2"/>
    <property type="molecule type" value="Genomic_DNA"/>
</dbReference>
<keyword evidence="2" id="KW-0808">Transferase</keyword>
<dbReference type="GO" id="GO:0000139">
    <property type="term" value="C:Golgi membrane"/>
    <property type="evidence" value="ECO:0007669"/>
    <property type="project" value="TreeGrafter"/>
</dbReference>
<feature type="transmembrane region" description="Helical" evidence="11">
    <location>
        <begin position="122"/>
        <end position="143"/>
    </location>
</feature>
<dbReference type="GO" id="GO:0007059">
    <property type="term" value="P:chromosome segregation"/>
    <property type="evidence" value="ECO:0007669"/>
    <property type="project" value="UniProtKB-KW"/>
</dbReference>
<protein>
    <recommendedName>
        <fullName evidence="8">N-alpha-acetyltransferase 60</fullName>
        <ecNumber evidence="7">2.3.1.259</ecNumber>
        <ecNumber evidence="1">2.3.1.48</ecNumber>
    </recommendedName>
</protein>
<evidence type="ECO:0000256" key="1">
    <source>
        <dbReference type="ARBA" id="ARBA00013184"/>
    </source>
</evidence>
<dbReference type="InterPro" id="IPR016181">
    <property type="entry name" value="Acyl_CoA_acyltransferase"/>
</dbReference>
<evidence type="ECO:0000256" key="9">
    <source>
        <dbReference type="ARBA" id="ARBA00048017"/>
    </source>
</evidence>
<dbReference type="GO" id="GO:0004402">
    <property type="term" value="F:histone acetyltransferase activity"/>
    <property type="evidence" value="ECO:0007669"/>
    <property type="project" value="TreeGrafter"/>
</dbReference>
<dbReference type="InterPro" id="IPR045141">
    <property type="entry name" value="NAA60-like"/>
</dbReference>
<dbReference type="PANTHER" id="PTHR14744">
    <property type="entry name" value="N-ALPHA-ACETYLTRANSFERASE 60"/>
    <property type="match status" value="1"/>
</dbReference>
<organism evidence="13">
    <name type="scientific">Blastocystis hominis</name>
    <dbReference type="NCBI Taxonomy" id="12968"/>
    <lineage>
        <taxon>Eukaryota</taxon>
        <taxon>Sar</taxon>
        <taxon>Stramenopiles</taxon>
        <taxon>Bigyra</taxon>
        <taxon>Opalozoa</taxon>
        <taxon>Opalinata</taxon>
        <taxon>Blastocystidae</taxon>
        <taxon>Blastocystis</taxon>
    </lineage>
</organism>
<evidence type="ECO:0000256" key="2">
    <source>
        <dbReference type="ARBA" id="ARBA00022679"/>
    </source>
</evidence>
<evidence type="ECO:0000256" key="10">
    <source>
        <dbReference type="ARBA" id="ARBA00048848"/>
    </source>
</evidence>
<dbReference type="InterPro" id="IPR000182">
    <property type="entry name" value="GNAT_dom"/>
</dbReference>
<dbReference type="PANTHER" id="PTHR14744:SF15">
    <property type="entry name" value="N-ALPHA-ACETYLTRANSFERASE 60"/>
    <property type="match status" value="1"/>
</dbReference>
<keyword evidence="14" id="KW-1185">Reference proteome</keyword>
<dbReference type="CDD" id="cd04301">
    <property type="entry name" value="NAT_SF"/>
    <property type="match status" value="1"/>
</dbReference>
<gene>
    <name evidence="13" type="ORF">GSBLH_T00004671001</name>
</gene>
<keyword evidence="5" id="KW-0012">Acyltransferase</keyword>
<dbReference type="Pfam" id="PF00583">
    <property type="entry name" value="Acetyltransf_1"/>
    <property type="match status" value="1"/>
</dbReference>
<evidence type="ECO:0000313" key="14">
    <source>
        <dbReference type="Proteomes" id="UP000008312"/>
    </source>
</evidence>
<evidence type="ECO:0000256" key="4">
    <source>
        <dbReference type="ARBA" id="ARBA00022853"/>
    </source>
</evidence>
<dbReference type="EC" id="2.3.1.259" evidence="7"/>
<dbReference type="EC" id="2.3.1.48" evidence="1"/>
<keyword evidence="3" id="KW-0159">Chromosome partition</keyword>
<evidence type="ECO:0000256" key="6">
    <source>
        <dbReference type="ARBA" id="ARBA00025774"/>
    </source>
</evidence>
<dbReference type="AlphaFoldDB" id="D8MAD6"/>
<evidence type="ECO:0000256" key="7">
    <source>
        <dbReference type="ARBA" id="ARBA00026111"/>
    </source>
</evidence>
<evidence type="ECO:0000313" key="13">
    <source>
        <dbReference type="EMBL" id="CBK25025.2"/>
    </source>
</evidence>
<dbReference type="PROSITE" id="PS51186">
    <property type="entry name" value="GNAT"/>
    <property type="match status" value="1"/>
</dbReference>
<keyword evidence="11" id="KW-0812">Transmembrane</keyword>
<proteinExistence type="inferred from homology"/>
<dbReference type="GeneID" id="24921682"/>
<dbReference type="OrthoDB" id="47374at2759"/>
<evidence type="ECO:0000256" key="8">
    <source>
        <dbReference type="ARBA" id="ARBA00026144"/>
    </source>
</evidence>
<evidence type="ECO:0000256" key="3">
    <source>
        <dbReference type="ARBA" id="ARBA00022829"/>
    </source>
</evidence>
<keyword evidence="11" id="KW-1133">Transmembrane helix</keyword>
<evidence type="ECO:0000256" key="11">
    <source>
        <dbReference type="SAM" id="Phobius"/>
    </source>
</evidence>
<accession>D8MAD6</accession>
<feature type="domain" description="N-acetyltransferase" evidence="12">
    <location>
        <begin position="1"/>
        <end position="109"/>
    </location>
</feature>
<evidence type="ECO:0000259" key="12">
    <source>
        <dbReference type="PROSITE" id="PS51186"/>
    </source>
</evidence>